<name>A0A2P8ECH1_9BACT</name>
<comment type="caution">
    <text evidence="8">The sequence shown here is derived from an EMBL/GenBank/DDBJ whole genome shotgun (WGS) entry which is preliminary data.</text>
</comment>
<dbReference type="SUPFAM" id="SSF52743">
    <property type="entry name" value="Subtilisin-like"/>
    <property type="match status" value="1"/>
</dbReference>
<dbReference type="InterPro" id="IPR036852">
    <property type="entry name" value="Peptidase_S8/S53_dom_sf"/>
</dbReference>
<dbReference type="EMBL" id="PYGF01000001">
    <property type="protein sequence ID" value="PSL07179.1"/>
    <property type="molecule type" value="Genomic_DNA"/>
</dbReference>
<feature type="active site" description="Charge relay system" evidence="5">
    <location>
        <position position="197"/>
    </location>
</feature>
<dbReference type="PANTHER" id="PTHR43806:SF11">
    <property type="entry name" value="CEREVISIN-RELATED"/>
    <property type="match status" value="1"/>
</dbReference>
<dbReference type="CDD" id="cd07480">
    <property type="entry name" value="Peptidases_S8_12"/>
    <property type="match status" value="1"/>
</dbReference>
<dbReference type="PRINTS" id="PR00723">
    <property type="entry name" value="SUBTILISIN"/>
</dbReference>
<dbReference type="Pfam" id="PF00082">
    <property type="entry name" value="Peptidase_S8"/>
    <property type="match status" value="1"/>
</dbReference>
<feature type="active site" description="Charge relay system" evidence="5">
    <location>
        <position position="367"/>
    </location>
</feature>
<keyword evidence="3 5" id="KW-0378">Hydrolase</keyword>
<dbReference type="PROSITE" id="PS51892">
    <property type="entry name" value="SUBTILASE"/>
    <property type="match status" value="1"/>
</dbReference>
<evidence type="ECO:0000256" key="6">
    <source>
        <dbReference type="RuleBase" id="RU003355"/>
    </source>
</evidence>
<accession>A0A2P8ECH1</accession>
<feature type="domain" description="Peptidase S8/S53" evidence="7">
    <location>
        <begin position="156"/>
        <end position="403"/>
    </location>
</feature>
<evidence type="ECO:0000256" key="4">
    <source>
        <dbReference type="ARBA" id="ARBA00022825"/>
    </source>
</evidence>
<evidence type="ECO:0000313" key="9">
    <source>
        <dbReference type="Proteomes" id="UP000240708"/>
    </source>
</evidence>
<protein>
    <submittedName>
        <fullName evidence="8">Subtilisin family serine protease</fullName>
    </submittedName>
</protein>
<dbReference type="Proteomes" id="UP000240708">
    <property type="component" value="Unassembled WGS sequence"/>
</dbReference>
<proteinExistence type="inferred from homology"/>
<dbReference type="InterPro" id="IPR050131">
    <property type="entry name" value="Peptidase_S8_subtilisin-like"/>
</dbReference>
<evidence type="ECO:0000256" key="5">
    <source>
        <dbReference type="PROSITE-ProRule" id="PRU01240"/>
    </source>
</evidence>
<dbReference type="InterPro" id="IPR023827">
    <property type="entry name" value="Peptidase_S8_Asp-AS"/>
</dbReference>
<feature type="active site" description="Charge relay system" evidence="5">
    <location>
        <position position="165"/>
    </location>
</feature>
<dbReference type="PROSITE" id="PS00136">
    <property type="entry name" value="SUBTILASE_ASP"/>
    <property type="match status" value="1"/>
</dbReference>
<reference evidence="8 9" key="1">
    <citation type="submission" date="2018-03" db="EMBL/GenBank/DDBJ databases">
        <title>Genomic Encyclopedia of Archaeal and Bacterial Type Strains, Phase II (KMG-II): from individual species to whole genera.</title>
        <authorList>
            <person name="Goeker M."/>
        </authorList>
    </citation>
    <scope>NUCLEOTIDE SEQUENCE [LARGE SCALE GENOMIC DNA]</scope>
    <source>
        <strain evidence="8 9">DSM 28057</strain>
    </source>
</reference>
<evidence type="ECO:0000256" key="1">
    <source>
        <dbReference type="ARBA" id="ARBA00011073"/>
    </source>
</evidence>
<dbReference type="InterPro" id="IPR023828">
    <property type="entry name" value="Peptidase_S8_Ser-AS"/>
</dbReference>
<dbReference type="GO" id="GO:0006508">
    <property type="term" value="P:proteolysis"/>
    <property type="evidence" value="ECO:0007669"/>
    <property type="project" value="UniProtKB-KW"/>
</dbReference>
<dbReference type="InterPro" id="IPR000209">
    <property type="entry name" value="Peptidase_S8/S53_dom"/>
</dbReference>
<comment type="similarity">
    <text evidence="1 5 6">Belongs to the peptidase S8 family.</text>
</comment>
<dbReference type="InterPro" id="IPR015500">
    <property type="entry name" value="Peptidase_S8_subtilisin-rel"/>
</dbReference>
<dbReference type="PANTHER" id="PTHR43806">
    <property type="entry name" value="PEPTIDASE S8"/>
    <property type="match status" value="1"/>
</dbReference>
<dbReference type="RefSeq" id="WP_211299871.1">
    <property type="nucleotide sequence ID" value="NZ_PYGF01000001.1"/>
</dbReference>
<sequence length="418" mass="45584">MKRPILGKQTFLKENNNNVQSFEKFMKEVYESQNDEKPLYTGRYLICLTEGKTFENVKKLFESKLGFKIANSTDFKNEEITEAKIKDADAFIYEELGVALVSGEGEQIRLLESTSNGFILEPEKIVYIPDDAPASLNSPSTWGINVTNVINSKYTGKNVKVAVLDTGLDLSHPDFNNRNIFSCSFVPNEAVQDLHGHGTHCIGTACGDIDNNNLRYGVAKDAIIYVGKVLNNQGSGAQSWILNAMTWAVNNGCKVISMSLGSRVFPGQSYDLAYERAAQFALSNGTVVVAAAGNDSRRSLNQFRPVSSPADCPSILAVAALDLNLNVADFSNRSINPSGQIDIASAGVMVYSSWTMPTRYRTISGTSMATPHVAGIVALLWEKYPNATAYQISNELKNIARRLPLQSIDVGVGLSIAP</sequence>
<evidence type="ECO:0000259" key="7">
    <source>
        <dbReference type="Pfam" id="PF00082"/>
    </source>
</evidence>
<gene>
    <name evidence="8" type="ORF">CLV48_101108</name>
</gene>
<keyword evidence="9" id="KW-1185">Reference proteome</keyword>
<dbReference type="PROSITE" id="PS00138">
    <property type="entry name" value="SUBTILASE_SER"/>
    <property type="match status" value="1"/>
</dbReference>
<dbReference type="AlphaFoldDB" id="A0A2P8ECH1"/>
<keyword evidence="2 5" id="KW-0645">Protease</keyword>
<evidence type="ECO:0000256" key="3">
    <source>
        <dbReference type="ARBA" id="ARBA00022801"/>
    </source>
</evidence>
<organism evidence="8 9">
    <name type="scientific">Cecembia rubra</name>
    <dbReference type="NCBI Taxonomy" id="1485585"/>
    <lineage>
        <taxon>Bacteria</taxon>
        <taxon>Pseudomonadati</taxon>
        <taxon>Bacteroidota</taxon>
        <taxon>Cytophagia</taxon>
        <taxon>Cytophagales</taxon>
        <taxon>Cyclobacteriaceae</taxon>
        <taxon>Cecembia</taxon>
    </lineage>
</organism>
<keyword evidence="4 5" id="KW-0720">Serine protease</keyword>
<dbReference type="GO" id="GO:0004252">
    <property type="term" value="F:serine-type endopeptidase activity"/>
    <property type="evidence" value="ECO:0007669"/>
    <property type="project" value="UniProtKB-UniRule"/>
</dbReference>
<evidence type="ECO:0000256" key="2">
    <source>
        <dbReference type="ARBA" id="ARBA00022670"/>
    </source>
</evidence>
<evidence type="ECO:0000313" key="8">
    <source>
        <dbReference type="EMBL" id="PSL07179.1"/>
    </source>
</evidence>
<dbReference type="Gene3D" id="3.40.50.200">
    <property type="entry name" value="Peptidase S8/S53 domain"/>
    <property type="match status" value="1"/>
</dbReference>